<feature type="domain" description="Peptidase M12A" evidence="4">
    <location>
        <begin position="84"/>
        <end position="290"/>
    </location>
</feature>
<dbReference type="InterPro" id="IPR001506">
    <property type="entry name" value="Peptidase_M12A"/>
</dbReference>
<dbReference type="PROSITE" id="PS51864">
    <property type="entry name" value="ASTACIN"/>
    <property type="match status" value="1"/>
</dbReference>
<dbReference type="InterPro" id="IPR006026">
    <property type="entry name" value="Peptidase_Metallo"/>
</dbReference>
<organism evidence="5">
    <name type="scientific">Spodoptera frugiperda</name>
    <name type="common">Fall armyworm</name>
    <dbReference type="NCBI Taxonomy" id="7108"/>
    <lineage>
        <taxon>Eukaryota</taxon>
        <taxon>Metazoa</taxon>
        <taxon>Ecdysozoa</taxon>
        <taxon>Arthropoda</taxon>
        <taxon>Hexapoda</taxon>
        <taxon>Insecta</taxon>
        <taxon>Pterygota</taxon>
        <taxon>Neoptera</taxon>
        <taxon>Endopterygota</taxon>
        <taxon>Lepidoptera</taxon>
        <taxon>Glossata</taxon>
        <taxon>Ditrysia</taxon>
        <taxon>Noctuoidea</taxon>
        <taxon>Noctuidae</taxon>
        <taxon>Amphipyrinae</taxon>
        <taxon>Spodoptera</taxon>
    </lineage>
</organism>
<feature type="compositionally biased region" description="Basic and acidic residues" evidence="3">
    <location>
        <begin position="352"/>
        <end position="361"/>
    </location>
</feature>
<feature type="compositionally biased region" description="Basic and acidic residues" evidence="3">
    <location>
        <begin position="335"/>
        <end position="345"/>
    </location>
</feature>
<dbReference type="InterPro" id="IPR024079">
    <property type="entry name" value="MetalloPept_cat_dom_sf"/>
</dbReference>
<evidence type="ECO:0000256" key="3">
    <source>
        <dbReference type="SAM" id="MobiDB-lite"/>
    </source>
</evidence>
<keyword evidence="2" id="KW-0378">Hydrolase</keyword>
<feature type="region of interest" description="Disordered" evidence="3">
    <location>
        <begin position="321"/>
        <end position="412"/>
    </location>
</feature>
<reference evidence="5" key="1">
    <citation type="submission" date="2016-07" db="EMBL/GenBank/DDBJ databases">
        <authorList>
            <person name="Bretaudeau A."/>
        </authorList>
    </citation>
    <scope>NUCLEOTIDE SEQUENCE</scope>
    <source>
        <strain evidence="5">Rice</strain>
        <tissue evidence="5">Whole body</tissue>
    </source>
</reference>
<evidence type="ECO:0000256" key="2">
    <source>
        <dbReference type="RuleBase" id="RU361183"/>
    </source>
</evidence>
<dbReference type="SUPFAM" id="SSF55486">
    <property type="entry name" value="Metalloproteases ('zincins'), catalytic domain"/>
    <property type="match status" value="1"/>
</dbReference>
<dbReference type="GO" id="GO:0008270">
    <property type="term" value="F:zinc ion binding"/>
    <property type="evidence" value="ECO:0007669"/>
    <property type="project" value="InterPro"/>
</dbReference>
<name>A0A2H1V629_SPOFR</name>
<dbReference type="PANTHER" id="PTHR10127:SF883">
    <property type="entry name" value="ZINC METALLOPROTEINASE NAS-8"/>
    <property type="match status" value="1"/>
</dbReference>
<comment type="caution">
    <text evidence="1">Lacks conserved residue(s) required for the propagation of feature annotation.</text>
</comment>
<protein>
    <recommendedName>
        <fullName evidence="2">Metalloendopeptidase</fullName>
        <ecNumber evidence="2">3.4.24.-</ecNumber>
    </recommendedName>
</protein>
<dbReference type="GO" id="GO:0004222">
    <property type="term" value="F:metalloendopeptidase activity"/>
    <property type="evidence" value="ECO:0007669"/>
    <property type="project" value="UniProtKB-UniRule"/>
</dbReference>
<proteinExistence type="predicted"/>
<comment type="cofactor">
    <cofactor evidence="2">
        <name>Zn(2+)</name>
        <dbReference type="ChEBI" id="CHEBI:29105"/>
    </cofactor>
    <text evidence="2">Binds 1 zinc ion per subunit.</text>
</comment>
<dbReference type="PANTHER" id="PTHR10127">
    <property type="entry name" value="DISCOIDIN, CUB, EGF, LAMININ , AND ZINC METALLOPROTEASE DOMAIN CONTAINING"/>
    <property type="match status" value="1"/>
</dbReference>
<keyword evidence="2" id="KW-0482">Metalloprotease</keyword>
<dbReference type="EMBL" id="ODYU01000848">
    <property type="protein sequence ID" value="SOQ36226.1"/>
    <property type="molecule type" value="Genomic_DNA"/>
</dbReference>
<accession>A0A2H1V629</accession>
<evidence type="ECO:0000313" key="5">
    <source>
        <dbReference type="EMBL" id="SOQ36226.1"/>
    </source>
</evidence>
<evidence type="ECO:0000259" key="4">
    <source>
        <dbReference type="PROSITE" id="PS51864"/>
    </source>
</evidence>
<dbReference type="PRINTS" id="PR00480">
    <property type="entry name" value="ASTACIN"/>
</dbReference>
<keyword evidence="2" id="KW-0645">Protease</keyword>
<dbReference type="SMART" id="SM00235">
    <property type="entry name" value="ZnMc"/>
    <property type="match status" value="1"/>
</dbReference>
<evidence type="ECO:0000256" key="1">
    <source>
        <dbReference type="PROSITE-ProRule" id="PRU01211"/>
    </source>
</evidence>
<feature type="non-terminal residue" evidence="5">
    <location>
        <position position="412"/>
    </location>
</feature>
<keyword evidence="1" id="KW-1015">Disulfide bond</keyword>
<keyword evidence="2" id="KW-0862">Zinc</keyword>
<keyword evidence="2" id="KW-0479">Metal-binding</keyword>
<dbReference type="GO" id="GO:0006508">
    <property type="term" value="P:proteolysis"/>
    <property type="evidence" value="ECO:0007669"/>
    <property type="project" value="UniProtKB-KW"/>
</dbReference>
<dbReference type="Pfam" id="PF01400">
    <property type="entry name" value="Astacin"/>
    <property type="match status" value="1"/>
</dbReference>
<sequence length="412" mass="47236">MFLQSLLKCSISFFIIFLICPNGIQTLAFIGKEQQYYHAVRKSGGADFQEPILGSDLTRRLLLEGDDENRYSINEEPGFDLTPEEIKKFKLWPDGIIPYYIDVVSFSDKVLRDQIRTSLSWLNSKTALSFQELPTPPEDGETRWAFFANRRGQLGCSDHSIQNFSNTGVQLVHLGYDCMGGDLADALLLLVGVPAQHTAPDRDIYIKVVEQNILPEKRYLYKKLADTEWLFHDVAYDYASASHFDTHRHSMNGRATIEVQGKYGDNIGGQAKITKSDLEKIRMLYNYIVKKKSREIPDCDKLFKKSPKYYKRLDVGDEPKPRKKCNKYLGIDESDEHHNDDREEPKEDDENKSDLNSKENTNDDNGSLEISTEMLKLTGELKAPNIKDVPSIRMPDSDYETQESLKGWRNPL</sequence>
<dbReference type="Gene3D" id="3.40.390.10">
    <property type="entry name" value="Collagenase (Catalytic Domain)"/>
    <property type="match status" value="1"/>
</dbReference>
<dbReference type="AlphaFoldDB" id="A0A2H1V629"/>
<dbReference type="EC" id="3.4.24.-" evidence="2"/>
<gene>
    <name evidence="5" type="ORF">SFRICE_011257</name>
</gene>
<feature type="disulfide bond" evidence="1">
    <location>
        <begin position="156"/>
        <end position="178"/>
    </location>
</feature>